<feature type="transmembrane region" description="Helical" evidence="8">
    <location>
        <begin position="487"/>
        <end position="507"/>
    </location>
</feature>
<dbReference type="Gene3D" id="1.20.1250.20">
    <property type="entry name" value="MFS general substrate transporter like domains"/>
    <property type="match status" value="1"/>
</dbReference>
<evidence type="ECO:0000256" key="1">
    <source>
        <dbReference type="ARBA" id="ARBA00004651"/>
    </source>
</evidence>
<dbReference type="GO" id="GO:0043252">
    <property type="term" value="P:sodium-independent organic anion transport"/>
    <property type="evidence" value="ECO:0007669"/>
    <property type="project" value="TreeGrafter"/>
</dbReference>
<feature type="transmembrane region" description="Helical" evidence="8">
    <location>
        <begin position="319"/>
        <end position="343"/>
    </location>
</feature>
<dbReference type="Pfam" id="PF07648">
    <property type="entry name" value="Kazal_2"/>
    <property type="match status" value="1"/>
</dbReference>
<dbReference type="Proteomes" id="UP001497497">
    <property type="component" value="Unassembled WGS sequence"/>
</dbReference>
<evidence type="ECO:0000256" key="3">
    <source>
        <dbReference type="ARBA" id="ARBA00022475"/>
    </source>
</evidence>
<keyword evidence="4 8" id="KW-0812">Transmembrane</keyword>
<feature type="transmembrane region" description="Helical" evidence="8">
    <location>
        <begin position="675"/>
        <end position="697"/>
    </location>
</feature>
<evidence type="ECO:0000256" key="2">
    <source>
        <dbReference type="ARBA" id="ARBA00009657"/>
    </source>
</evidence>
<dbReference type="SUPFAM" id="SSF103473">
    <property type="entry name" value="MFS general substrate transporter"/>
    <property type="match status" value="1"/>
</dbReference>
<reference evidence="10 11" key="1">
    <citation type="submission" date="2024-04" db="EMBL/GenBank/DDBJ databases">
        <authorList>
            <consortium name="Genoscope - CEA"/>
            <person name="William W."/>
        </authorList>
    </citation>
    <scope>NUCLEOTIDE SEQUENCE [LARGE SCALE GENOMIC DNA]</scope>
</reference>
<evidence type="ECO:0000313" key="11">
    <source>
        <dbReference type="Proteomes" id="UP001497497"/>
    </source>
</evidence>
<dbReference type="PANTHER" id="PTHR11388">
    <property type="entry name" value="ORGANIC ANION TRANSPORTER"/>
    <property type="match status" value="1"/>
</dbReference>
<evidence type="ECO:0000256" key="4">
    <source>
        <dbReference type="ARBA" id="ARBA00022692"/>
    </source>
</evidence>
<keyword evidence="11" id="KW-1185">Reference proteome</keyword>
<gene>
    <name evidence="10" type="ORF">GSLYS_00020604001</name>
</gene>
<feature type="transmembrane region" description="Helical" evidence="8">
    <location>
        <begin position="274"/>
        <end position="299"/>
    </location>
</feature>
<dbReference type="GO" id="GO:0006811">
    <property type="term" value="P:monoatomic ion transport"/>
    <property type="evidence" value="ECO:0007669"/>
    <property type="project" value="UniProtKB-KW"/>
</dbReference>
<feature type="domain" description="Kazal-like" evidence="9">
    <location>
        <begin position="518"/>
        <end position="569"/>
    </location>
</feature>
<dbReference type="GO" id="GO:0016323">
    <property type="term" value="C:basolateral plasma membrane"/>
    <property type="evidence" value="ECO:0007669"/>
    <property type="project" value="TreeGrafter"/>
</dbReference>
<comment type="similarity">
    <text evidence="2 8">Belongs to the organo anion transporter (TC 2.A.60) family.</text>
</comment>
<name>A0AAV2INM9_LYMST</name>
<keyword evidence="8" id="KW-0406">Ion transport</keyword>
<evidence type="ECO:0000256" key="8">
    <source>
        <dbReference type="RuleBase" id="RU362056"/>
    </source>
</evidence>
<dbReference type="InterPro" id="IPR036259">
    <property type="entry name" value="MFS_trans_sf"/>
</dbReference>
<feature type="transmembrane region" description="Helical" evidence="8">
    <location>
        <begin position="416"/>
        <end position="435"/>
    </location>
</feature>
<keyword evidence="3" id="KW-1003">Cell membrane</keyword>
<comment type="caution">
    <text evidence="10">The sequence shown here is derived from an EMBL/GenBank/DDBJ whole genome shotgun (WGS) entry which is preliminary data.</text>
</comment>
<feature type="transmembrane region" description="Helical" evidence="8">
    <location>
        <begin position="455"/>
        <end position="475"/>
    </location>
</feature>
<evidence type="ECO:0000256" key="5">
    <source>
        <dbReference type="ARBA" id="ARBA00022989"/>
    </source>
</evidence>
<dbReference type="PROSITE" id="PS51465">
    <property type="entry name" value="KAZAL_2"/>
    <property type="match status" value="1"/>
</dbReference>
<evidence type="ECO:0000313" key="10">
    <source>
        <dbReference type="EMBL" id="CAL1547279.1"/>
    </source>
</evidence>
<feature type="transmembrane region" description="Helical" evidence="8">
    <location>
        <begin position="632"/>
        <end position="655"/>
    </location>
</feature>
<dbReference type="SUPFAM" id="SSF100895">
    <property type="entry name" value="Kazal-type serine protease inhibitors"/>
    <property type="match status" value="1"/>
</dbReference>
<feature type="transmembrane region" description="Helical" evidence="8">
    <location>
        <begin position="171"/>
        <end position="191"/>
    </location>
</feature>
<dbReference type="InterPro" id="IPR002350">
    <property type="entry name" value="Kazal_dom"/>
</dbReference>
<keyword evidence="8" id="KW-0813">Transport</keyword>
<accession>A0AAV2INM9</accession>
<protein>
    <recommendedName>
        <fullName evidence="8">Solute carrier organic anion transporter family member</fullName>
    </recommendedName>
</protein>
<proteinExistence type="inferred from homology"/>
<dbReference type="Pfam" id="PF03137">
    <property type="entry name" value="OATP"/>
    <property type="match status" value="1"/>
</dbReference>
<feature type="transmembrane region" description="Helical" evidence="8">
    <location>
        <begin position="235"/>
        <end position="253"/>
    </location>
</feature>
<dbReference type="EMBL" id="CAXITT010000937">
    <property type="protein sequence ID" value="CAL1547279.1"/>
    <property type="molecule type" value="Genomic_DNA"/>
</dbReference>
<feature type="transmembrane region" description="Helical" evidence="8">
    <location>
        <begin position="589"/>
        <end position="611"/>
    </location>
</feature>
<evidence type="ECO:0000259" key="9">
    <source>
        <dbReference type="PROSITE" id="PS51465"/>
    </source>
</evidence>
<dbReference type="InterPro" id="IPR004156">
    <property type="entry name" value="OATP"/>
</dbReference>
<evidence type="ECO:0000256" key="7">
    <source>
        <dbReference type="ARBA" id="ARBA00023157"/>
    </source>
</evidence>
<keyword evidence="6 8" id="KW-0472">Membrane</keyword>
<dbReference type="CDD" id="cd17336">
    <property type="entry name" value="MFS_SLCO_OATP"/>
    <property type="match status" value="1"/>
</dbReference>
<dbReference type="PANTHER" id="PTHR11388:SF100">
    <property type="entry name" value="SOLUTE CARRIER ORGANIC ANION TRANSPORTER FAMILY MEMBER 4A1"/>
    <property type="match status" value="1"/>
</dbReference>
<dbReference type="AlphaFoldDB" id="A0AAV2INM9"/>
<feature type="transmembrane region" description="Helical" evidence="8">
    <location>
        <begin position="141"/>
        <end position="159"/>
    </location>
</feature>
<comment type="caution">
    <text evidence="8">Lacks conserved residue(s) required for the propagation of feature annotation.</text>
</comment>
<organism evidence="10 11">
    <name type="scientific">Lymnaea stagnalis</name>
    <name type="common">Great pond snail</name>
    <name type="synonym">Helix stagnalis</name>
    <dbReference type="NCBI Taxonomy" id="6523"/>
    <lineage>
        <taxon>Eukaryota</taxon>
        <taxon>Metazoa</taxon>
        <taxon>Spiralia</taxon>
        <taxon>Lophotrochozoa</taxon>
        <taxon>Mollusca</taxon>
        <taxon>Gastropoda</taxon>
        <taxon>Heterobranchia</taxon>
        <taxon>Euthyneura</taxon>
        <taxon>Panpulmonata</taxon>
        <taxon>Hygrophila</taxon>
        <taxon>Lymnaeoidea</taxon>
        <taxon>Lymnaeidae</taxon>
        <taxon>Lymnaea</taxon>
    </lineage>
</organism>
<keyword evidence="7" id="KW-1015">Disulfide bond</keyword>
<dbReference type="InterPro" id="IPR036058">
    <property type="entry name" value="Kazal_dom_sf"/>
</dbReference>
<keyword evidence="5 8" id="KW-1133">Transmembrane helix</keyword>
<dbReference type="GO" id="GO:0015347">
    <property type="term" value="F:sodium-independent organic anion transmembrane transporter activity"/>
    <property type="evidence" value="ECO:0007669"/>
    <property type="project" value="TreeGrafter"/>
</dbReference>
<comment type="subcellular location">
    <subcellularLocation>
        <location evidence="1 8">Cell membrane</location>
        <topology evidence="1 8">Multi-pass membrane protein</topology>
    </subcellularLocation>
</comment>
<sequence>MVFIYDLIYLLALYGIKQNIKMCGFMSGGGTILKKQPTTQWRTFNDCYKNSAAMSYTVVPHQEKTQVKNGAAIIKRENPVDTRCGCGLCHPACMQPCANICCFTGLYSLAALLTSTLNSYVNSQVTTLERQFGFTSQQTGLIMAANDIGFLLCVLFVSYSASRLHIPRSLGIATITFGISGIVCSVPHFIFKDQLNMDPTELTNETSSLFGDLCDVSNTTALSCEHSNFAVSESIASGSLCIIVIGMMLQGFGKAPRASFVVTYVDDNTKRANTGIFVGIIIASGIFGPAVAYLMGGMFSRMYVTLKDTTLSRKHPLWIGAWWLGYVVFGIISLAISVPLFCFPRKLPQKNEREKPSPIYRSKAAEGVTVAAKLGTKGEKTDQIKGTTSKRMKGAYWIAHFKNFTSTLVRLWTNPVYVCIITSSCFLLFAVSATNSYTPKYLEAMFHLPTYKSNYIMAGKQLFSSVLGTLVGGFLTKRLKMTAMRALLFILISVTVSVVCSAMGFVFQCDQPTTHNMPGTLQACNSACSCPDNSYFAICGEDGKTYYSPCSAGCSHVEDEIYHNCTCIPGGTAYTGACDPGCTQLYPYALFSALRSLTGTLSIVPKIIVLIRCVEERDKGFAIGFQAFMTSLFGWLLGPVIIGYVIDGFCTVWSYQCDTRGRCLLYDNELFRVKLHSYGTVAMACSLVFLVIAYAYARCTKCLEGKGDDHAGRNDALTLIVHGNDVKDADHVDRNNGLTLILQGDDVKDGKELGHGEGHNGV</sequence>
<evidence type="ECO:0000256" key="6">
    <source>
        <dbReference type="ARBA" id="ARBA00023136"/>
    </source>
</evidence>
<dbReference type="NCBIfam" id="TIGR00805">
    <property type="entry name" value="oat"/>
    <property type="match status" value="1"/>
</dbReference>